<feature type="domain" description="Rhodanese" evidence="2">
    <location>
        <begin position="57"/>
        <end position="147"/>
    </location>
</feature>
<accession>A0A511RKF2</accession>
<name>A0A511RKF2_9DEIN</name>
<dbReference type="InterPro" id="IPR050229">
    <property type="entry name" value="GlpE_sulfurtransferase"/>
</dbReference>
<dbReference type="PANTHER" id="PTHR43031">
    <property type="entry name" value="FAD-DEPENDENT OXIDOREDUCTASE"/>
    <property type="match status" value="1"/>
</dbReference>
<evidence type="ECO:0000313" key="3">
    <source>
        <dbReference type="EMBL" id="GEM90128.1"/>
    </source>
</evidence>
<protein>
    <recommendedName>
        <fullName evidence="2">Rhodanese domain-containing protein</fullName>
    </recommendedName>
</protein>
<dbReference type="Proteomes" id="UP000321827">
    <property type="component" value="Unassembled WGS sequence"/>
</dbReference>
<feature type="chain" id="PRO_5021751515" description="Rhodanese domain-containing protein" evidence="1">
    <location>
        <begin position="20"/>
        <end position="148"/>
    </location>
</feature>
<dbReference type="Pfam" id="PF00581">
    <property type="entry name" value="Rhodanese"/>
    <property type="match status" value="1"/>
</dbReference>
<dbReference type="InterPro" id="IPR036873">
    <property type="entry name" value="Rhodanese-like_dom_sf"/>
</dbReference>
<keyword evidence="1" id="KW-0732">Signal</keyword>
<evidence type="ECO:0000313" key="4">
    <source>
        <dbReference type="Proteomes" id="UP000321827"/>
    </source>
</evidence>
<dbReference type="RefSeq" id="WP_147147606.1">
    <property type="nucleotide sequence ID" value="NZ_BJXN01000010.1"/>
</dbReference>
<gene>
    <name evidence="3" type="ORF">ODE01S_15620</name>
</gene>
<dbReference type="EMBL" id="BJXN01000010">
    <property type="protein sequence ID" value="GEM90128.1"/>
    <property type="molecule type" value="Genomic_DNA"/>
</dbReference>
<feature type="signal peptide" evidence="1">
    <location>
        <begin position="1"/>
        <end position="19"/>
    </location>
</feature>
<reference evidence="3 4" key="1">
    <citation type="submission" date="2019-07" db="EMBL/GenBank/DDBJ databases">
        <title>Whole genome shotgun sequence of Oceanithermus desulfurans NBRC 100063.</title>
        <authorList>
            <person name="Hosoyama A."/>
            <person name="Uohara A."/>
            <person name="Ohji S."/>
            <person name="Ichikawa N."/>
        </authorList>
    </citation>
    <scope>NUCLEOTIDE SEQUENCE [LARGE SCALE GENOMIC DNA]</scope>
    <source>
        <strain evidence="3 4">NBRC 100063</strain>
    </source>
</reference>
<sequence length="148" mass="16208">MKRAVWIGIIGLISLGVFAQTQVVNTQAAQVVMQVIKEVSTQGWGFITPDKAADFIDEVNPFILDVRTPKEWDETGVIPGAVTIPLTELDQHLSELPPLNKPILVYCKAGARGQYALTYLKVLGYKNVKNLKGGITAWINAGFEVAKK</sequence>
<dbReference type="SUPFAM" id="SSF52821">
    <property type="entry name" value="Rhodanese/Cell cycle control phosphatase"/>
    <property type="match status" value="1"/>
</dbReference>
<dbReference type="Gene3D" id="3.40.250.10">
    <property type="entry name" value="Rhodanese-like domain"/>
    <property type="match status" value="1"/>
</dbReference>
<evidence type="ECO:0000256" key="1">
    <source>
        <dbReference type="SAM" id="SignalP"/>
    </source>
</evidence>
<dbReference type="AlphaFoldDB" id="A0A511RKF2"/>
<proteinExistence type="predicted"/>
<evidence type="ECO:0000259" key="2">
    <source>
        <dbReference type="PROSITE" id="PS50206"/>
    </source>
</evidence>
<dbReference type="PANTHER" id="PTHR43031:SF16">
    <property type="entry name" value="OXIDOREDUCTASE"/>
    <property type="match status" value="1"/>
</dbReference>
<comment type="caution">
    <text evidence="3">The sequence shown here is derived from an EMBL/GenBank/DDBJ whole genome shotgun (WGS) entry which is preliminary data.</text>
</comment>
<dbReference type="SMART" id="SM00450">
    <property type="entry name" value="RHOD"/>
    <property type="match status" value="1"/>
</dbReference>
<dbReference type="CDD" id="cd00158">
    <property type="entry name" value="RHOD"/>
    <property type="match status" value="1"/>
</dbReference>
<dbReference type="PROSITE" id="PS50206">
    <property type="entry name" value="RHODANESE_3"/>
    <property type="match status" value="1"/>
</dbReference>
<dbReference type="OrthoDB" id="9800872at2"/>
<dbReference type="InterPro" id="IPR001763">
    <property type="entry name" value="Rhodanese-like_dom"/>
</dbReference>
<organism evidence="3 4">
    <name type="scientific">Oceanithermus desulfurans NBRC 100063</name>
    <dbReference type="NCBI Taxonomy" id="1227550"/>
    <lineage>
        <taxon>Bacteria</taxon>
        <taxon>Thermotogati</taxon>
        <taxon>Deinococcota</taxon>
        <taxon>Deinococci</taxon>
        <taxon>Thermales</taxon>
        <taxon>Thermaceae</taxon>
        <taxon>Oceanithermus</taxon>
    </lineage>
</organism>